<dbReference type="PROSITE" id="PS51037">
    <property type="entry name" value="YEATS"/>
    <property type="match status" value="1"/>
</dbReference>
<evidence type="ECO:0000313" key="6">
    <source>
        <dbReference type="EMBL" id="KFD54014.1"/>
    </source>
</evidence>
<keyword evidence="2" id="KW-0804">Transcription</keyword>
<dbReference type="GO" id="GO:0005634">
    <property type="term" value="C:nucleus"/>
    <property type="evidence" value="ECO:0007669"/>
    <property type="project" value="UniProtKB-SubCell"/>
</dbReference>
<evidence type="ECO:0000256" key="2">
    <source>
        <dbReference type="ARBA" id="ARBA00023163"/>
    </source>
</evidence>
<comment type="subcellular location">
    <subcellularLocation>
        <location evidence="4">Nucleus</location>
    </subcellularLocation>
</comment>
<evidence type="ECO:0000256" key="4">
    <source>
        <dbReference type="PROSITE-ProRule" id="PRU00376"/>
    </source>
</evidence>
<evidence type="ECO:0000313" key="7">
    <source>
        <dbReference type="EMBL" id="KFD67311.1"/>
    </source>
</evidence>
<dbReference type="InterPro" id="IPR005033">
    <property type="entry name" value="YEATS"/>
</dbReference>
<keyword evidence="8" id="KW-1185">Reference proteome</keyword>
<keyword evidence="1" id="KW-0805">Transcription regulation</keyword>
<dbReference type="EMBL" id="KL363211">
    <property type="protein sequence ID" value="KFD54014.1"/>
    <property type="molecule type" value="Genomic_DNA"/>
</dbReference>
<dbReference type="AlphaFoldDB" id="A0A085M9W8"/>
<dbReference type="Gene3D" id="2.60.40.1970">
    <property type="entry name" value="YEATS domain"/>
    <property type="match status" value="1"/>
</dbReference>
<gene>
    <name evidence="6" type="ORF">M513_05033</name>
    <name evidence="7" type="ORF">M514_05033</name>
</gene>
<evidence type="ECO:0000256" key="3">
    <source>
        <dbReference type="ARBA" id="ARBA00023242"/>
    </source>
</evidence>
<name>A0A085M9W8_9BILA</name>
<dbReference type="EMBL" id="KL367516">
    <property type="protein sequence ID" value="KFD67311.1"/>
    <property type="molecule type" value="Genomic_DNA"/>
</dbReference>
<evidence type="ECO:0000256" key="1">
    <source>
        <dbReference type="ARBA" id="ARBA00023015"/>
    </source>
</evidence>
<dbReference type="GO" id="GO:0006355">
    <property type="term" value="P:regulation of DNA-templated transcription"/>
    <property type="evidence" value="ECO:0007669"/>
    <property type="project" value="InterPro"/>
</dbReference>
<dbReference type="InterPro" id="IPR038704">
    <property type="entry name" value="YEAST_sf"/>
</dbReference>
<dbReference type="InterPro" id="IPR055129">
    <property type="entry name" value="YEATS_dom"/>
</dbReference>
<dbReference type="Pfam" id="PF03366">
    <property type="entry name" value="YEATS"/>
    <property type="match status" value="1"/>
</dbReference>
<dbReference type="Proteomes" id="UP000030764">
    <property type="component" value="Unassembled WGS sequence"/>
</dbReference>
<dbReference type="PANTHER" id="PTHR47573:SF1">
    <property type="entry name" value="PROTEIN AF-9 HOMOLOG"/>
    <property type="match status" value="1"/>
</dbReference>
<reference evidence="6 8" key="1">
    <citation type="journal article" date="2014" name="Nat. Genet.">
        <title>Genome and transcriptome of the porcine whipworm Trichuris suis.</title>
        <authorList>
            <person name="Jex A.R."/>
            <person name="Nejsum P."/>
            <person name="Schwarz E.M."/>
            <person name="Hu L."/>
            <person name="Young N.D."/>
            <person name="Hall R.S."/>
            <person name="Korhonen P.K."/>
            <person name="Liao S."/>
            <person name="Thamsborg S."/>
            <person name="Xia J."/>
            <person name="Xu P."/>
            <person name="Wang S."/>
            <person name="Scheerlinck J.P."/>
            <person name="Hofmann A."/>
            <person name="Sternberg P.W."/>
            <person name="Wang J."/>
            <person name="Gasser R.B."/>
        </authorList>
    </citation>
    <scope>NUCLEOTIDE SEQUENCE [LARGE SCALE GENOMIC DNA]</scope>
    <source>
        <strain evidence="7">DCEP-RM93F</strain>
        <strain evidence="6">DCEP-RM93M</strain>
    </source>
</reference>
<accession>A0A085M9W8</accession>
<dbReference type="Proteomes" id="UP000030758">
    <property type="component" value="Unassembled WGS sequence"/>
</dbReference>
<dbReference type="OrthoDB" id="16041at2759"/>
<evidence type="ECO:0000313" key="8">
    <source>
        <dbReference type="Proteomes" id="UP000030764"/>
    </source>
</evidence>
<proteinExistence type="predicted"/>
<keyword evidence="3 4" id="KW-0539">Nucleus</keyword>
<dbReference type="CDD" id="cd16909">
    <property type="entry name" value="YEATS_GAS41_like"/>
    <property type="match status" value="1"/>
</dbReference>
<organism evidence="6 8">
    <name type="scientific">Trichuris suis</name>
    <name type="common">pig whipworm</name>
    <dbReference type="NCBI Taxonomy" id="68888"/>
    <lineage>
        <taxon>Eukaryota</taxon>
        <taxon>Metazoa</taxon>
        <taxon>Ecdysozoa</taxon>
        <taxon>Nematoda</taxon>
        <taxon>Enoplea</taxon>
        <taxon>Dorylaimia</taxon>
        <taxon>Trichinellida</taxon>
        <taxon>Trichuridae</taxon>
        <taxon>Trichuris</taxon>
    </lineage>
</organism>
<dbReference type="PANTHER" id="PTHR47573">
    <property type="entry name" value="PROTEIN AF-9 HOMOLOG"/>
    <property type="match status" value="1"/>
</dbReference>
<sequence length="228" mass="26310">MSKSKEASTSRKIKDGRIQDLKVVKPIVYGSRSQVLPPNMKVADHTHAWKLYVKPYYDEDMSLYVRKVTFKLHESYAQPTRVVTSPPFEITETGWGEFEALIRLFFADPAERSVNIFHVIRLFNNDPDVIAGKKPLIAECYDELIFWQPSVSMYDALRKSDETARGPGTHSIDYEQKQKEYLEKIKTARETVRAEIDAMKSSLVKVRDAIDDAKRINKQKVVVKKEII</sequence>
<feature type="domain" description="YEATS" evidence="5">
    <location>
        <begin position="17"/>
        <end position="160"/>
    </location>
</feature>
<protein>
    <recommendedName>
        <fullName evidence="5">YEATS domain-containing protein</fullName>
    </recommendedName>
</protein>
<evidence type="ECO:0000259" key="5">
    <source>
        <dbReference type="PROSITE" id="PS51037"/>
    </source>
</evidence>